<dbReference type="PANTHER" id="PTHR36710:SF18">
    <property type="entry name" value="PECTINESTERASE INHIBITOR 5-RELATED"/>
    <property type="match status" value="1"/>
</dbReference>
<sequence length="311" mass="32530">MALHYNLRLLFASCTLFISFRLAESQFSPNSSPNLQPEPSPGSAPIPSRLRMPFRGISHVLTPTPAPGPADVPSPGPVQPPLQGPAFAPSPSTLLGPAPEPISSPGPAPVPTPSPAAGPRASYPPSISEPPSNSISPIAAPPTDSDGPFDVESPTTLAPSTEVDPRVKEICDSTHYSSLCLATVVPHLNGKTDVSSVLELAIMAGAKLTKHALLVAKNVTEEPGINPELLQTLKECTRSYEIAVNNYQNAVYAFPRRDKGTMNSMLSAVIIDIGDCEDAVSAHAVESPLSSIGGRLTHMTSNCLAIVSLLD</sequence>
<protein>
    <submittedName>
        <fullName evidence="8">Mucin-1-like</fullName>
    </submittedName>
</protein>
<evidence type="ECO:0000256" key="3">
    <source>
        <dbReference type="ARBA" id="ARBA00038471"/>
    </source>
</evidence>
<feature type="region of interest" description="Disordered" evidence="4">
    <location>
        <begin position="27"/>
        <end position="162"/>
    </location>
</feature>
<gene>
    <name evidence="8" type="primary">LOC105178933</name>
</gene>
<dbReference type="Gene3D" id="1.20.140.40">
    <property type="entry name" value="Invertase/pectin methylesterase inhibitor family protein"/>
    <property type="match status" value="1"/>
</dbReference>
<dbReference type="RefSeq" id="XP_020555135.1">
    <property type="nucleotide sequence ID" value="XM_020699476.1"/>
</dbReference>
<evidence type="ECO:0000313" key="8">
    <source>
        <dbReference type="RefSeq" id="XP_020555135.1"/>
    </source>
</evidence>
<dbReference type="InterPro" id="IPR035513">
    <property type="entry name" value="Invertase/methylesterase_inhib"/>
</dbReference>
<evidence type="ECO:0000256" key="1">
    <source>
        <dbReference type="ARBA" id="ARBA00022729"/>
    </source>
</evidence>
<keyword evidence="2" id="KW-1015">Disulfide bond</keyword>
<dbReference type="AlphaFoldDB" id="A0A8M8VEV7"/>
<dbReference type="Proteomes" id="UP000504604">
    <property type="component" value="Unplaced"/>
</dbReference>
<dbReference type="GeneID" id="105178933"/>
<dbReference type="InterPro" id="IPR006501">
    <property type="entry name" value="Pectinesterase_inhib_dom"/>
</dbReference>
<reference evidence="8" key="1">
    <citation type="submission" date="2025-08" db="UniProtKB">
        <authorList>
            <consortium name="RefSeq"/>
        </authorList>
    </citation>
    <scope>IDENTIFICATION</scope>
</reference>
<evidence type="ECO:0000256" key="5">
    <source>
        <dbReference type="SAM" id="SignalP"/>
    </source>
</evidence>
<keyword evidence="7" id="KW-1185">Reference proteome</keyword>
<proteinExistence type="inferred from homology"/>
<dbReference type="GO" id="GO:0004857">
    <property type="term" value="F:enzyme inhibitor activity"/>
    <property type="evidence" value="ECO:0007669"/>
    <property type="project" value="InterPro"/>
</dbReference>
<evidence type="ECO:0000259" key="6">
    <source>
        <dbReference type="SMART" id="SM00856"/>
    </source>
</evidence>
<feature type="compositionally biased region" description="Pro residues" evidence="4">
    <location>
        <begin position="98"/>
        <end position="116"/>
    </location>
</feature>
<accession>A0A8M8VEV7</accession>
<feature type="compositionally biased region" description="Low complexity" evidence="4">
    <location>
        <begin position="117"/>
        <end position="142"/>
    </location>
</feature>
<dbReference type="NCBIfam" id="TIGR01614">
    <property type="entry name" value="PME_inhib"/>
    <property type="match status" value="1"/>
</dbReference>
<organism evidence="7 8">
    <name type="scientific">Sesamum indicum</name>
    <name type="common">Oriental sesame</name>
    <name type="synonym">Sesamum orientale</name>
    <dbReference type="NCBI Taxonomy" id="4182"/>
    <lineage>
        <taxon>Eukaryota</taxon>
        <taxon>Viridiplantae</taxon>
        <taxon>Streptophyta</taxon>
        <taxon>Embryophyta</taxon>
        <taxon>Tracheophyta</taxon>
        <taxon>Spermatophyta</taxon>
        <taxon>Magnoliopsida</taxon>
        <taxon>eudicotyledons</taxon>
        <taxon>Gunneridae</taxon>
        <taxon>Pentapetalae</taxon>
        <taxon>asterids</taxon>
        <taxon>lamiids</taxon>
        <taxon>Lamiales</taxon>
        <taxon>Pedaliaceae</taxon>
        <taxon>Sesamum</taxon>
    </lineage>
</organism>
<feature type="compositionally biased region" description="Pro residues" evidence="4">
    <location>
        <begin position="64"/>
        <end position="83"/>
    </location>
</feature>
<dbReference type="SUPFAM" id="SSF101148">
    <property type="entry name" value="Plant invertase/pectin methylesterase inhibitor"/>
    <property type="match status" value="1"/>
</dbReference>
<dbReference type="InterPro" id="IPR052421">
    <property type="entry name" value="PCW_Enzyme_Inhibitor"/>
</dbReference>
<comment type="similarity">
    <text evidence="3">Belongs to the PMEI family.</text>
</comment>
<feature type="chain" id="PRO_5035435346" evidence="5">
    <location>
        <begin position="26"/>
        <end position="311"/>
    </location>
</feature>
<feature type="signal peptide" evidence="5">
    <location>
        <begin position="1"/>
        <end position="25"/>
    </location>
</feature>
<evidence type="ECO:0000313" key="7">
    <source>
        <dbReference type="Proteomes" id="UP000504604"/>
    </source>
</evidence>
<evidence type="ECO:0000256" key="4">
    <source>
        <dbReference type="SAM" id="MobiDB-lite"/>
    </source>
</evidence>
<name>A0A8M8VEV7_SESIN</name>
<keyword evidence="1 5" id="KW-0732">Signal</keyword>
<dbReference type="PANTHER" id="PTHR36710">
    <property type="entry name" value="PECTINESTERASE INHIBITOR-LIKE"/>
    <property type="match status" value="1"/>
</dbReference>
<dbReference type="OrthoDB" id="770764at2759"/>
<dbReference type="SMART" id="SM00856">
    <property type="entry name" value="PMEI"/>
    <property type="match status" value="1"/>
</dbReference>
<dbReference type="CDD" id="cd15800">
    <property type="entry name" value="PMEI-like_2"/>
    <property type="match status" value="1"/>
</dbReference>
<dbReference type="KEGG" id="sind:105178933"/>
<evidence type="ECO:0000256" key="2">
    <source>
        <dbReference type="ARBA" id="ARBA00023157"/>
    </source>
</evidence>
<dbReference type="Pfam" id="PF04043">
    <property type="entry name" value="PMEI"/>
    <property type="match status" value="1"/>
</dbReference>
<feature type="domain" description="Pectinesterase inhibitor" evidence="6">
    <location>
        <begin position="162"/>
        <end position="306"/>
    </location>
</feature>